<feature type="compositionally biased region" description="Pro residues" evidence="1">
    <location>
        <begin position="544"/>
        <end position="563"/>
    </location>
</feature>
<feature type="region of interest" description="Disordered" evidence="1">
    <location>
        <begin position="400"/>
        <end position="720"/>
    </location>
</feature>
<reference evidence="2 3" key="1">
    <citation type="journal article" date="2017" name="BMC Genomics">
        <title>Whole-genome assembly of Babesia ovata and comparative genomics between closely related pathogens.</title>
        <authorList>
            <person name="Yamagishi J."/>
            <person name="Asada M."/>
            <person name="Hakimi H."/>
            <person name="Tanaka T.Q."/>
            <person name="Sugimoto C."/>
            <person name="Kawazu S."/>
        </authorList>
    </citation>
    <scope>NUCLEOTIDE SEQUENCE [LARGE SCALE GENOMIC DNA]</scope>
    <source>
        <strain evidence="2 3">Miyake</strain>
    </source>
</reference>
<dbReference type="OrthoDB" id="367190at2759"/>
<proteinExistence type="predicted"/>
<sequence length="720" mass="78184">MVPHGIQLSTLKECLQFLMWLNGNSDMQDQVSQNLHYRIRKYFTIDKLTLPNVKAALSDFLEKSSAFYMRLCYKPQPWEYKRERPDQICNALLECMPKFLAVMYFLWYNVDPTFSQLDGGGWKQNWPGALTGAWWWNRHWGGDLDKYLYAESGDTKHGVIPGGFTSGDQVKYSSLGSGYYQGYAMADDIDKIVSKGQHHDFFRDVFVTSVLSTDHGTATPNTANALRLVRVLCQIVEDEKQGDGGELKSALERGLRMITTKNSICWEDLKRHCDHLTKQFKTKLFAQRHFDHTGQGMDTKYLDTKEFASKTADWLRGNLTFVRRNLSEIKIDSSLNNHLGEYFTTNLFPFGFTLYNGTRFQMTPNDVQNLRKDWRDVIEEFRRGSDNDLDKLRDILSGTYQGKCEKQEPPTPKAEGAQNQGKKVEGGQNQKTSPPPPSPSQPPPLSPDQGSTRFPRPPASQDVKSSAATPSPGDQGGTGPVGPKGDKGNPGQQGPSGATGSQGATDAVTPHPSPAPGSSSNQDVHVQQVVQPPPQGSVVLQASPPQPPAPPLPGSSGHPPKPGGPGAGPPAGAAPSLNPGSPQAAVPPRIPSVTGSNTETTGGQGTAKNAGQNVGNGPTQPTSQSSDHGSSGGGTAPGATGPGSGGGSPPAKKCKDSNFSTLWTSPTDYCVPKRTFRKPHPFKFKNPKALDIIHEQTKNYSQPTPHNVDPQDNHIAPPKT</sequence>
<feature type="compositionally biased region" description="Low complexity" evidence="1">
    <location>
        <begin position="518"/>
        <end position="543"/>
    </location>
</feature>
<feature type="compositionally biased region" description="Polar residues" evidence="1">
    <location>
        <begin position="657"/>
        <end position="667"/>
    </location>
</feature>
<feature type="compositionally biased region" description="Low complexity" evidence="1">
    <location>
        <begin position="570"/>
        <end position="582"/>
    </location>
</feature>
<feature type="compositionally biased region" description="Polar residues" evidence="1">
    <location>
        <begin position="417"/>
        <end position="432"/>
    </location>
</feature>
<dbReference type="GeneID" id="39874576"/>
<evidence type="ECO:0000313" key="3">
    <source>
        <dbReference type="Proteomes" id="UP000236319"/>
    </source>
</evidence>
<evidence type="ECO:0000313" key="2">
    <source>
        <dbReference type="EMBL" id="GBE60806.1"/>
    </source>
</evidence>
<name>A0A2H6KCS7_9APIC</name>
<feature type="compositionally biased region" description="Pro residues" evidence="1">
    <location>
        <begin position="433"/>
        <end position="446"/>
    </location>
</feature>
<feature type="compositionally biased region" description="Gly residues" evidence="1">
    <location>
        <begin position="630"/>
        <end position="648"/>
    </location>
</feature>
<comment type="caution">
    <text evidence="2">The sequence shown here is derived from an EMBL/GenBank/DDBJ whole genome shotgun (WGS) entry which is preliminary data.</text>
</comment>
<protein>
    <submittedName>
        <fullName evidence="2">Ribosome binding protein, putative</fullName>
    </submittedName>
</protein>
<dbReference type="EMBL" id="BDSA01000002">
    <property type="protein sequence ID" value="GBE60806.1"/>
    <property type="molecule type" value="Genomic_DNA"/>
</dbReference>
<feature type="compositionally biased region" description="Polar residues" evidence="1">
    <location>
        <begin position="490"/>
        <end position="504"/>
    </location>
</feature>
<organism evidence="2 3">
    <name type="scientific">Babesia ovata</name>
    <dbReference type="NCBI Taxonomy" id="189622"/>
    <lineage>
        <taxon>Eukaryota</taxon>
        <taxon>Sar</taxon>
        <taxon>Alveolata</taxon>
        <taxon>Apicomplexa</taxon>
        <taxon>Aconoidasida</taxon>
        <taxon>Piroplasmida</taxon>
        <taxon>Babesiidae</taxon>
        <taxon>Babesia</taxon>
    </lineage>
</organism>
<feature type="compositionally biased region" description="Basic residues" evidence="1">
    <location>
        <begin position="674"/>
        <end position="686"/>
    </location>
</feature>
<accession>A0A2H6KCS7</accession>
<feature type="compositionally biased region" description="Polar residues" evidence="1">
    <location>
        <begin position="593"/>
        <end position="622"/>
    </location>
</feature>
<dbReference type="VEuPathDB" id="PiroplasmaDB:BOVATA_022990"/>
<keyword evidence="3" id="KW-1185">Reference proteome</keyword>
<dbReference type="RefSeq" id="XP_028867049.1">
    <property type="nucleotide sequence ID" value="XM_029011216.1"/>
</dbReference>
<gene>
    <name evidence="2" type="ORF">BOVATA_022990</name>
</gene>
<evidence type="ECO:0000256" key="1">
    <source>
        <dbReference type="SAM" id="MobiDB-lite"/>
    </source>
</evidence>
<dbReference type="AlphaFoldDB" id="A0A2H6KCS7"/>
<dbReference type="Proteomes" id="UP000236319">
    <property type="component" value="Unassembled WGS sequence"/>
</dbReference>